<gene>
    <name evidence="2" type="ordered locus">MTR_4g110180</name>
</gene>
<evidence type="ECO:0000256" key="1">
    <source>
        <dbReference type="SAM" id="Phobius"/>
    </source>
</evidence>
<reference evidence="2 4" key="1">
    <citation type="journal article" date="2011" name="Nature">
        <title>The Medicago genome provides insight into the evolution of rhizobial symbioses.</title>
        <authorList>
            <person name="Young N.D."/>
            <person name="Debelle F."/>
            <person name="Oldroyd G.E."/>
            <person name="Geurts R."/>
            <person name="Cannon S.B."/>
            <person name="Udvardi M.K."/>
            <person name="Benedito V.A."/>
            <person name="Mayer K.F."/>
            <person name="Gouzy J."/>
            <person name="Schoof H."/>
            <person name="Van de Peer Y."/>
            <person name="Proost S."/>
            <person name="Cook D.R."/>
            <person name="Meyers B.C."/>
            <person name="Spannagl M."/>
            <person name="Cheung F."/>
            <person name="De Mita S."/>
            <person name="Krishnakumar V."/>
            <person name="Gundlach H."/>
            <person name="Zhou S."/>
            <person name="Mudge J."/>
            <person name="Bharti A.K."/>
            <person name="Murray J.D."/>
            <person name="Naoumkina M.A."/>
            <person name="Rosen B."/>
            <person name="Silverstein K.A."/>
            <person name="Tang H."/>
            <person name="Rombauts S."/>
            <person name="Zhao P.X."/>
            <person name="Zhou P."/>
            <person name="Barbe V."/>
            <person name="Bardou P."/>
            <person name="Bechner M."/>
            <person name="Bellec A."/>
            <person name="Berger A."/>
            <person name="Berges H."/>
            <person name="Bidwell S."/>
            <person name="Bisseling T."/>
            <person name="Choisne N."/>
            <person name="Couloux A."/>
            <person name="Denny R."/>
            <person name="Deshpande S."/>
            <person name="Dai X."/>
            <person name="Doyle J.J."/>
            <person name="Dudez A.M."/>
            <person name="Farmer A.D."/>
            <person name="Fouteau S."/>
            <person name="Franken C."/>
            <person name="Gibelin C."/>
            <person name="Gish J."/>
            <person name="Goldstein S."/>
            <person name="Gonzalez A.J."/>
            <person name="Green P.J."/>
            <person name="Hallab A."/>
            <person name="Hartog M."/>
            <person name="Hua A."/>
            <person name="Humphray S.J."/>
            <person name="Jeong D.H."/>
            <person name="Jing Y."/>
            <person name="Jocker A."/>
            <person name="Kenton S.M."/>
            <person name="Kim D.J."/>
            <person name="Klee K."/>
            <person name="Lai H."/>
            <person name="Lang C."/>
            <person name="Lin S."/>
            <person name="Macmil S.L."/>
            <person name="Magdelenat G."/>
            <person name="Matthews L."/>
            <person name="McCorrison J."/>
            <person name="Monaghan E.L."/>
            <person name="Mun J.H."/>
            <person name="Najar F.Z."/>
            <person name="Nicholson C."/>
            <person name="Noirot C."/>
            <person name="O'Bleness M."/>
            <person name="Paule C.R."/>
            <person name="Poulain J."/>
            <person name="Prion F."/>
            <person name="Qin B."/>
            <person name="Qu C."/>
            <person name="Retzel E.F."/>
            <person name="Riddle C."/>
            <person name="Sallet E."/>
            <person name="Samain S."/>
            <person name="Samson N."/>
            <person name="Sanders I."/>
            <person name="Saurat O."/>
            <person name="Scarpelli C."/>
            <person name="Schiex T."/>
            <person name="Segurens B."/>
            <person name="Severin A.J."/>
            <person name="Sherrier D.J."/>
            <person name="Shi R."/>
            <person name="Sims S."/>
            <person name="Singer S.R."/>
            <person name="Sinharoy S."/>
            <person name="Sterck L."/>
            <person name="Viollet A."/>
            <person name="Wang B.B."/>
            <person name="Wang K."/>
            <person name="Wang M."/>
            <person name="Wang X."/>
            <person name="Warfsmann J."/>
            <person name="Weissenbach J."/>
            <person name="White D.D."/>
            <person name="White J.D."/>
            <person name="Wiley G.B."/>
            <person name="Wincker P."/>
            <person name="Xing Y."/>
            <person name="Yang L."/>
            <person name="Yao Z."/>
            <person name="Ying F."/>
            <person name="Zhai J."/>
            <person name="Zhou L."/>
            <person name="Zuber A."/>
            <person name="Denarie J."/>
            <person name="Dixon R.A."/>
            <person name="May G.D."/>
            <person name="Schwartz D.C."/>
            <person name="Rogers J."/>
            <person name="Quetier F."/>
            <person name="Town C.D."/>
            <person name="Roe B.A."/>
        </authorList>
    </citation>
    <scope>NUCLEOTIDE SEQUENCE [LARGE SCALE GENOMIC DNA]</scope>
    <source>
        <strain evidence="2">A17</strain>
        <strain evidence="3 4">cv. Jemalong A17</strain>
    </source>
</reference>
<dbReference type="AlphaFoldDB" id="A0A072UQW7"/>
<dbReference type="EMBL" id="CM001220">
    <property type="protein sequence ID" value="KEH32077.1"/>
    <property type="molecule type" value="Genomic_DNA"/>
</dbReference>
<dbReference type="PaxDb" id="3880-AES98051"/>
<reference evidence="2 4" key="2">
    <citation type="journal article" date="2014" name="BMC Genomics">
        <title>An improved genome release (version Mt4.0) for the model legume Medicago truncatula.</title>
        <authorList>
            <person name="Tang H."/>
            <person name="Krishnakumar V."/>
            <person name="Bidwell S."/>
            <person name="Rosen B."/>
            <person name="Chan A."/>
            <person name="Zhou S."/>
            <person name="Gentzbittel L."/>
            <person name="Childs K.L."/>
            <person name="Yandell M."/>
            <person name="Gundlach H."/>
            <person name="Mayer K.F."/>
            <person name="Schwartz D.C."/>
            <person name="Town C.D."/>
        </authorList>
    </citation>
    <scope>GENOME REANNOTATION</scope>
    <source>
        <strain evidence="2">A17</strain>
        <strain evidence="3 4">cv. Jemalong A17</strain>
    </source>
</reference>
<dbReference type="Proteomes" id="UP000002051">
    <property type="component" value="Chromosome 4"/>
</dbReference>
<keyword evidence="1" id="KW-1133">Transmembrane helix</keyword>
<protein>
    <submittedName>
        <fullName evidence="2">Transmembrane protein, putative</fullName>
    </submittedName>
</protein>
<organism evidence="2 4">
    <name type="scientific">Medicago truncatula</name>
    <name type="common">Barrel medic</name>
    <name type="synonym">Medicago tribuloides</name>
    <dbReference type="NCBI Taxonomy" id="3880"/>
    <lineage>
        <taxon>Eukaryota</taxon>
        <taxon>Viridiplantae</taxon>
        <taxon>Streptophyta</taxon>
        <taxon>Embryophyta</taxon>
        <taxon>Tracheophyta</taxon>
        <taxon>Spermatophyta</taxon>
        <taxon>Magnoliopsida</taxon>
        <taxon>eudicotyledons</taxon>
        <taxon>Gunneridae</taxon>
        <taxon>Pentapetalae</taxon>
        <taxon>rosids</taxon>
        <taxon>fabids</taxon>
        <taxon>Fabales</taxon>
        <taxon>Fabaceae</taxon>
        <taxon>Papilionoideae</taxon>
        <taxon>50 kb inversion clade</taxon>
        <taxon>NPAAA clade</taxon>
        <taxon>Hologalegina</taxon>
        <taxon>IRL clade</taxon>
        <taxon>Trifolieae</taxon>
        <taxon>Medicago</taxon>
    </lineage>
</organism>
<name>A0A072UQW7_MEDTR</name>
<evidence type="ECO:0000313" key="4">
    <source>
        <dbReference type="Proteomes" id="UP000002051"/>
    </source>
</evidence>
<dbReference type="EnsemblPlants" id="KEH32077">
    <property type="protein sequence ID" value="KEH32077"/>
    <property type="gene ID" value="MTR_4g110180"/>
</dbReference>
<keyword evidence="1 2" id="KW-0812">Transmembrane</keyword>
<sequence>MYQQQFSFLHALHHLAITIITSLSYIFYIYRSLDVNWHLDVQTKKIDANIPLKLFSFIAMLNYLNKPQFNARKKQNPNYNEKNKTITIPKVKTISYGDDDDTKRKTNSDRMRRHTKDFNVLRLGAK</sequence>
<dbReference type="HOGENOM" id="CLU_1984899_0_0_1"/>
<keyword evidence="4" id="KW-1185">Reference proteome</keyword>
<keyword evidence="1" id="KW-0472">Membrane</keyword>
<reference evidence="3" key="3">
    <citation type="submission" date="2015-04" db="UniProtKB">
        <authorList>
            <consortium name="EnsemblPlants"/>
        </authorList>
    </citation>
    <scope>IDENTIFICATION</scope>
    <source>
        <strain evidence="3">cv. Jemalong A17</strain>
    </source>
</reference>
<evidence type="ECO:0000313" key="2">
    <source>
        <dbReference type="EMBL" id="KEH32077.1"/>
    </source>
</evidence>
<feature type="transmembrane region" description="Helical" evidence="1">
    <location>
        <begin position="12"/>
        <end position="30"/>
    </location>
</feature>
<evidence type="ECO:0000313" key="3">
    <source>
        <dbReference type="EnsemblPlants" id="KEH32077"/>
    </source>
</evidence>
<accession>A0A072UQW7</accession>
<proteinExistence type="predicted"/>